<dbReference type="InterPro" id="IPR036569">
    <property type="entry name" value="RpiB_LacA_LacB_sf"/>
</dbReference>
<dbReference type="Pfam" id="PF02502">
    <property type="entry name" value="LacAB_rpiB"/>
    <property type="match status" value="1"/>
</dbReference>
<protein>
    <submittedName>
        <fullName evidence="5">Ribose-5-phosphate isomerase B</fullName>
    </submittedName>
</protein>
<keyword evidence="6" id="KW-1185">Reference proteome</keyword>
<dbReference type="PANTHER" id="PTHR30345">
    <property type="entry name" value="RIBOSE-5-PHOSPHATE ISOMERASE B"/>
    <property type="match status" value="1"/>
</dbReference>
<dbReference type="NCBIfam" id="NF004051">
    <property type="entry name" value="PRK05571.1"/>
    <property type="match status" value="1"/>
</dbReference>
<name>A0A2K8SCB6_9MOLU</name>
<dbReference type="AlphaFoldDB" id="A0A2K8SCB6"/>
<sequence length="141" mass="15476">MKIFIGNDHTATEMKNKIVEYLKTNGHEVVNIGTNSNDSVDYPDFGKEVATKVVEEKAMGIVICGTGIGISISANKVKGARAALCYEDQTAILAREHNDANILALGARMIAIEKAVRLVDIFLNAKFEERHSCRVNKLNNQ</sequence>
<dbReference type="OrthoDB" id="1778624at2"/>
<feature type="binding site" evidence="4">
    <location>
        <begin position="65"/>
        <end position="69"/>
    </location>
    <ligand>
        <name>D-ribulose 5-phosphate</name>
        <dbReference type="ChEBI" id="CHEBI:58121"/>
    </ligand>
</feature>
<dbReference type="SUPFAM" id="SSF89623">
    <property type="entry name" value="Ribose/Galactose isomerase RpiB/AlsB"/>
    <property type="match status" value="1"/>
</dbReference>
<evidence type="ECO:0000256" key="4">
    <source>
        <dbReference type="PIRSR" id="PIRSR005384-2"/>
    </source>
</evidence>
<evidence type="ECO:0000256" key="1">
    <source>
        <dbReference type="ARBA" id="ARBA00008754"/>
    </source>
</evidence>
<dbReference type="PANTHER" id="PTHR30345:SF0">
    <property type="entry name" value="DNA DAMAGE-REPAIR_TOLERATION PROTEIN DRT102"/>
    <property type="match status" value="1"/>
</dbReference>
<evidence type="ECO:0000313" key="5">
    <source>
        <dbReference type="EMBL" id="AUB31111.1"/>
    </source>
</evidence>
<feature type="binding site" evidence="4">
    <location>
        <begin position="8"/>
        <end position="9"/>
    </location>
    <ligand>
        <name>D-ribulose 5-phosphate</name>
        <dbReference type="ChEBI" id="CHEBI:58121"/>
    </ligand>
</feature>
<feature type="active site" description="Proton acceptor" evidence="3">
    <location>
        <position position="64"/>
    </location>
</feature>
<feature type="binding site" evidence="4">
    <location>
        <position position="108"/>
    </location>
    <ligand>
        <name>D-ribulose 5-phosphate</name>
        <dbReference type="ChEBI" id="CHEBI:58121"/>
    </ligand>
</feature>
<evidence type="ECO:0000313" key="6">
    <source>
        <dbReference type="Proteomes" id="UP000231823"/>
    </source>
</evidence>
<dbReference type="GO" id="GO:0009052">
    <property type="term" value="P:pentose-phosphate shunt, non-oxidative branch"/>
    <property type="evidence" value="ECO:0007669"/>
    <property type="project" value="TreeGrafter"/>
</dbReference>
<dbReference type="RefSeq" id="WP_100916106.1">
    <property type="nucleotide sequence ID" value="NZ_CP025057.1"/>
</dbReference>
<feature type="active site" description="Proton donor" evidence="3">
    <location>
        <position position="97"/>
    </location>
</feature>
<dbReference type="PIRSF" id="PIRSF005384">
    <property type="entry name" value="RpiB_LacA_B"/>
    <property type="match status" value="1"/>
</dbReference>
<accession>A0A2K8SCB6</accession>
<dbReference type="NCBIfam" id="TIGR00689">
    <property type="entry name" value="rpiB_lacA_lacB"/>
    <property type="match status" value="1"/>
</dbReference>
<feature type="binding site" evidence="4">
    <location>
        <position position="134"/>
    </location>
    <ligand>
        <name>D-ribulose 5-phosphate</name>
        <dbReference type="ChEBI" id="CHEBI:58121"/>
    </ligand>
</feature>
<dbReference type="InterPro" id="IPR003500">
    <property type="entry name" value="RpiB_LacA_LacB"/>
</dbReference>
<dbReference type="GO" id="GO:0004751">
    <property type="term" value="F:ribose-5-phosphate isomerase activity"/>
    <property type="evidence" value="ECO:0007669"/>
    <property type="project" value="TreeGrafter"/>
</dbReference>
<dbReference type="Gene3D" id="3.40.1400.10">
    <property type="entry name" value="Sugar-phosphate isomerase, RpiB/LacA/LacB"/>
    <property type="match status" value="1"/>
</dbReference>
<feature type="binding site" evidence="4">
    <location>
        <position position="130"/>
    </location>
    <ligand>
        <name>D-ribulose 5-phosphate</name>
        <dbReference type="ChEBI" id="CHEBI:58121"/>
    </ligand>
</feature>
<dbReference type="Proteomes" id="UP000231823">
    <property type="component" value="Chromosome"/>
</dbReference>
<feature type="binding site" evidence="4">
    <location>
        <position position="98"/>
    </location>
    <ligand>
        <name>D-ribulose 5-phosphate</name>
        <dbReference type="ChEBI" id="CHEBI:58121"/>
    </ligand>
</feature>
<dbReference type="InterPro" id="IPR004785">
    <property type="entry name" value="RpiB"/>
</dbReference>
<reference evidence="5 6" key="1">
    <citation type="submission" date="2017-12" db="EMBL/GenBank/DDBJ databases">
        <title>Complete genome sequence of Spiroplasma floricola 23-6 (ATCC 29989).</title>
        <authorList>
            <person name="Tsai Y.-M."/>
            <person name="Wu P.-S."/>
            <person name="Lo W.-S."/>
            <person name="Kuo C.-H."/>
        </authorList>
    </citation>
    <scope>NUCLEOTIDE SEQUENCE [LARGE SCALE GENOMIC DNA]</scope>
    <source>
        <strain evidence="5 6">23-6</strain>
    </source>
</reference>
<dbReference type="KEGG" id="sfz:SFLOR_v1c00500"/>
<keyword evidence="2 5" id="KW-0413">Isomerase</keyword>
<comment type="similarity">
    <text evidence="1">Belongs to the LacAB/RpiB family.</text>
</comment>
<dbReference type="GO" id="GO:0019316">
    <property type="term" value="P:D-allose catabolic process"/>
    <property type="evidence" value="ECO:0007669"/>
    <property type="project" value="TreeGrafter"/>
</dbReference>
<evidence type="ECO:0000256" key="3">
    <source>
        <dbReference type="PIRSR" id="PIRSR005384-1"/>
    </source>
</evidence>
<evidence type="ECO:0000256" key="2">
    <source>
        <dbReference type="ARBA" id="ARBA00023235"/>
    </source>
</evidence>
<dbReference type="EMBL" id="CP025057">
    <property type="protein sequence ID" value="AUB31111.1"/>
    <property type="molecule type" value="Genomic_DNA"/>
</dbReference>
<dbReference type="NCBIfam" id="TIGR01120">
    <property type="entry name" value="rpiB"/>
    <property type="match status" value="1"/>
</dbReference>
<organism evidence="5 6">
    <name type="scientific">Spiroplasma floricola 23-6</name>
    <dbReference type="NCBI Taxonomy" id="1336749"/>
    <lineage>
        <taxon>Bacteria</taxon>
        <taxon>Bacillati</taxon>
        <taxon>Mycoplasmatota</taxon>
        <taxon>Mollicutes</taxon>
        <taxon>Entomoplasmatales</taxon>
        <taxon>Spiroplasmataceae</taxon>
        <taxon>Spiroplasma</taxon>
    </lineage>
</organism>
<gene>
    <name evidence="5" type="primary">rpiB</name>
    <name evidence="5" type="ORF">SFLOR_v1c00500</name>
</gene>
<proteinExistence type="inferred from homology"/>